<keyword evidence="2" id="KW-1185">Reference proteome</keyword>
<evidence type="ECO:0000313" key="1">
    <source>
        <dbReference type="EMBL" id="ADG82654.1"/>
    </source>
</evidence>
<dbReference type="AlphaFoldDB" id="D5X7T4"/>
<gene>
    <name evidence="1" type="ordered locus">TherJR_1805</name>
</gene>
<evidence type="ECO:0000313" key="2">
    <source>
        <dbReference type="Proteomes" id="UP000002377"/>
    </source>
</evidence>
<name>D5X7T4_THEPJ</name>
<sequence precursor="true">MKRMPIIILVVIFVLVVATAAFSISKGKSAADYINEAKGMPDANKIVLVVNGNEITKAEYMIALKMQEDLTASLKTEKENIALNAPAGPEKEKALANIDKKLVAGEEKRALSYFLTEYALFTEAKKLGIEVSEQKAKDYAKQTKEKNHPQFYAGVMNLIGLMLYNYKYRF</sequence>
<dbReference type="EMBL" id="CP002028">
    <property type="protein sequence ID" value="ADG82654.1"/>
    <property type="molecule type" value="Genomic_DNA"/>
</dbReference>
<dbReference type="KEGG" id="tjr:TherJR_1805"/>
<organism evidence="1 2">
    <name type="scientific">Thermincola potens (strain JR)</name>
    <dbReference type="NCBI Taxonomy" id="635013"/>
    <lineage>
        <taxon>Bacteria</taxon>
        <taxon>Bacillati</taxon>
        <taxon>Bacillota</taxon>
        <taxon>Clostridia</taxon>
        <taxon>Eubacteriales</taxon>
        <taxon>Thermincolaceae</taxon>
        <taxon>Thermincola</taxon>
    </lineage>
</organism>
<proteinExistence type="predicted"/>
<dbReference type="RefSeq" id="WP_013120666.1">
    <property type="nucleotide sequence ID" value="NC_014152.1"/>
</dbReference>
<dbReference type="SUPFAM" id="SSF109998">
    <property type="entry name" value="Triger factor/SurA peptide-binding domain-like"/>
    <property type="match status" value="1"/>
</dbReference>
<reference evidence="1 2" key="1">
    <citation type="submission" date="2010-05" db="EMBL/GenBank/DDBJ databases">
        <title>Complete sequence of Thermincola sp. JR.</title>
        <authorList>
            <consortium name="US DOE Joint Genome Institute"/>
            <person name="Lucas S."/>
            <person name="Copeland A."/>
            <person name="Lapidus A."/>
            <person name="Cheng J.-F."/>
            <person name="Bruce D."/>
            <person name="Goodwin L."/>
            <person name="Pitluck S."/>
            <person name="Chertkov O."/>
            <person name="Detter J.C."/>
            <person name="Han C."/>
            <person name="Tapia R."/>
            <person name="Land M."/>
            <person name="Hauser L."/>
            <person name="Kyrpides N."/>
            <person name="Mikhailova N."/>
            <person name="Hazen T.C."/>
            <person name="Woyke T."/>
        </authorList>
    </citation>
    <scope>NUCLEOTIDE SEQUENCE [LARGE SCALE GENOMIC DNA]</scope>
    <source>
        <strain evidence="1 2">JR</strain>
    </source>
</reference>
<dbReference type="InterPro" id="IPR027304">
    <property type="entry name" value="Trigger_fact/SurA_dom_sf"/>
</dbReference>
<protein>
    <submittedName>
        <fullName evidence="1">Uncharacterized protein</fullName>
    </submittedName>
</protein>
<dbReference type="Proteomes" id="UP000002377">
    <property type="component" value="Chromosome"/>
</dbReference>
<accession>D5X7T4</accession>
<dbReference type="HOGENOM" id="CLU_1569940_0_0_9"/>